<proteinExistence type="predicted"/>
<feature type="transmembrane region" description="Helical" evidence="1">
    <location>
        <begin position="44"/>
        <end position="67"/>
    </location>
</feature>
<dbReference type="EMBL" id="JAUHPX010000002">
    <property type="protein sequence ID" value="MDN4487298.1"/>
    <property type="molecule type" value="Genomic_DNA"/>
</dbReference>
<feature type="domain" description="DUF58" evidence="2">
    <location>
        <begin position="211"/>
        <end position="319"/>
    </location>
</feature>
<dbReference type="Pfam" id="PF01882">
    <property type="entry name" value="DUF58"/>
    <property type="match status" value="1"/>
</dbReference>
<evidence type="ECO:0000313" key="4">
    <source>
        <dbReference type="Proteomes" id="UP001172737"/>
    </source>
</evidence>
<keyword evidence="1" id="KW-1133">Transmembrane helix</keyword>
<dbReference type="PANTHER" id="PTHR34351">
    <property type="entry name" value="SLR1927 PROTEIN-RELATED"/>
    <property type="match status" value="1"/>
</dbReference>
<reference evidence="3" key="1">
    <citation type="submission" date="2023-06" db="EMBL/GenBank/DDBJ databases">
        <title>Sysu t00039.</title>
        <authorList>
            <person name="Gao L."/>
            <person name="Fang B.-Z."/>
            <person name="Li W.-J."/>
        </authorList>
    </citation>
    <scope>NUCLEOTIDE SEQUENCE</scope>
    <source>
        <strain evidence="3">SYSU T00039</strain>
    </source>
</reference>
<gene>
    <name evidence="3" type="ORF">QQX10_03855</name>
</gene>
<protein>
    <submittedName>
        <fullName evidence="3">DUF58 domain-containing protein</fullName>
    </submittedName>
</protein>
<organism evidence="3 4">
    <name type="scientific">Demequina lignilytica</name>
    <dbReference type="NCBI Taxonomy" id="3051663"/>
    <lineage>
        <taxon>Bacteria</taxon>
        <taxon>Bacillati</taxon>
        <taxon>Actinomycetota</taxon>
        <taxon>Actinomycetes</taxon>
        <taxon>Micrococcales</taxon>
        <taxon>Demequinaceae</taxon>
        <taxon>Demequina</taxon>
    </lineage>
</organism>
<dbReference type="RefSeq" id="WP_301118368.1">
    <property type="nucleotide sequence ID" value="NZ_JAUHPX010000002.1"/>
</dbReference>
<dbReference type="Proteomes" id="UP001172737">
    <property type="component" value="Unassembled WGS sequence"/>
</dbReference>
<comment type="caution">
    <text evidence="3">The sequence shown here is derived from an EMBL/GenBank/DDBJ whole genome shotgun (WGS) entry which is preliminary data.</text>
</comment>
<feature type="transmembrane region" description="Helical" evidence="1">
    <location>
        <begin position="20"/>
        <end position="38"/>
    </location>
</feature>
<dbReference type="PANTHER" id="PTHR34351:SF1">
    <property type="entry name" value="SLR1927 PROTEIN"/>
    <property type="match status" value="1"/>
</dbReference>
<keyword evidence="4" id="KW-1185">Reference proteome</keyword>
<dbReference type="AlphaFoldDB" id="A0AAW7M3Y6"/>
<evidence type="ECO:0000256" key="1">
    <source>
        <dbReference type="SAM" id="Phobius"/>
    </source>
</evidence>
<evidence type="ECO:0000259" key="2">
    <source>
        <dbReference type="Pfam" id="PF01882"/>
    </source>
</evidence>
<dbReference type="InterPro" id="IPR002881">
    <property type="entry name" value="DUF58"/>
</dbReference>
<evidence type="ECO:0000313" key="3">
    <source>
        <dbReference type="EMBL" id="MDN4487298.1"/>
    </source>
</evidence>
<name>A0AAW7M3Y6_9MICO</name>
<accession>A0AAW7M3Y6</accession>
<sequence>MTAGARTDAGGRSLFVTTRGIGMTASAAAVTVLGVGIASRPLVLVGAAMIGAVLVAVAWILVSVWGARRALSAVERTVSPPTLAVGGRGAVEVRVGAHRALARTLALREQAASELTGDTPVRATVARSRDEIRLRYPLAPVQRGRWALGPAIARTLDPFGLVEVELEIGGAHRIAVWPAVDDLAASAGDLMAVSDRAHAGARTPATDDAALRDYRDGDDLRRIHWRSSARRGELLVRSEEQQGRTEATVLVGLPPDPTALEWAIRAAASVSLSVLDAGHPVRLIAGGATASAHGTVARAAETARAAILDAMVDLHGAPSAAAAERDVATGAELIEAGPGAVTVAIVEPLGATALAALEPHGDLGRAWALVRGYDRDRLRAQRTADALRAAGWRAVVTTAPESVPDAWSRLLAEAQP</sequence>
<keyword evidence="1" id="KW-0472">Membrane</keyword>
<keyword evidence="1" id="KW-0812">Transmembrane</keyword>